<dbReference type="AlphaFoldDB" id="A0A2P2N216"/>
<accession>A0A2P2N216</accession>
<proteinExistence type="predicted"/>
<feature type="chain" id="PRO_5015130237" evidence="1">
    <location>
        <begin position="20"/>
        <end position="45"/>
    </location>
</feature>
<keyword evidence="1" id="KW-0732">Signal</keyword>
<evidence type="ECO:0000256" key="1">
    <source>
        <dbReference type="SAM" id="SignalP"/>
    </source>
</evidence>
<sequence length="45" mass="5128">MCFELWVSLLVACISFVVGIDCNNEYNDAFTVGMFLGFQLSRINF</sequence>
<evidence type="ECO:0000313" key="2">
    <source>
        <dbReference type="EMBL" id="MBX36510.1"/>
    </source>
</evidence>
<dbReference type="EMBL" id="GGEC01056026">
    <property type="protein sequence ID" value="MBX36510.1"/>
    <property type="molecule type" value="Transcribed_RNA"/>
</dbReference>
<name>A0A2P2N216_RHIMU</name>
<organism evidence="2">
    <name type="scientific">Rhizophora mucronata</name>
    <name type="common">Asiatic mangrove</name>
    <dbReference type="NCBI Taxonomy" id="61149"/>
    <lineage>
        <taxon>Eukaryota</taxon>
        <taxon>Viridiplantae</taxon>
        <taxon>Streptophyta</taxon>
        <taxon>Embryophyta</taxon>
        <taxon>Tracheophyta</taxon>
        <taxon>Spermatophyta</taxon>
        <taxon>Magnoliopsida</taxon>
        <taxon>eudicotyledons</taxon>
        <taxon>Gunneridae</taxon>
        <taxon>Pentapetalae</taxon>
        <taxon>rosids</taxon>
        <taxon>fabids</taxon>
        <taxon>Malpighiales</taxon>
        <taxon>Rhizophoraceae</taxon>
        <taxon>Rhizophora</taxon>
    </lineage>
</organism>
<protein>
    <submittedName>
        <fullName evidence="2">Uncharacterized protein</fullName>
    </submittedName>
</protein>
<reference evidence="2" key="1">
    <citation type="submission" date="2018-02" db="EMBL/GenBank/DDBJ databases">
        <title>Rhizophora mucronata_Transcriptome.</title>
        <authorList>
            <person name="Meera S.P."/>
            <person name="Sreeshan A."/>
            <person name="Augustine A."/>
        </authorList>
    </citation>
    <scope>NUCLEOTIDE SEQUENCE</scope>
    <source>
        <tissue evidence="2">Leaf</tissue>
    </source>
</reference>
<feature type="signal peptide" evidence="1">
    <location>
        <begin position="1"/>
        <end position="19"/>
    </location>
</feature>